<dbReference type="PANTHER" id="PTHR47628:SF1">
    <property type="entry name" value="ALIPHATIC AMIDASE EXPRESSION-REGULATING PROTEIN"/>
    <property type="match status" value="1"/>
</dbReference>
<dbReference type="Gene3D" id="3.40.50.2300">
    <property type="match status" value="2"/>
</dbReference>
<dbReference type="Proteomes" id="UP000616724">
    <property type="component" value="Unassembled WGS sequence"/>
</dbReference>
<dbReference type="SUPFAM" id="SSF53822">
    <property type="entry name" value="Periplasmic binding protein-like I"/>
    <property type="match status" value="1"/>
</dbReference>
<organism evidence="4 5">
    <name type="scientific">Planobispora longispora</name>
    <dbReference type="NCBI Taxonomy" id="28887"/>
    <lineage>
        <taxon>Bacteria</taxon>
        <taxon>Bacillati</taxon>
        <taxon>Actinomycetota</taxon>
        <taxon>Actinomycetes</taxon>
        <taxon>Streptosporangiales</taxon>
        <taxon>Streptosporangiaceae</taxon>
        <taxon>Planobispora</taxon>
    </lineage>
</organism>
<dbReference type="InterPro" id="IPR028081">
    <property type="entry name" value="Leu-bd"/>
</dbReference>
<dbReference type="CDD" id="cd06358">
    <property type="entry name" value="PBP1_NHase"/>
    <property type="match status" value="1"/>
</dbReference>
<protein>
    <submittedName>
        <fullName evidence="4">Nitrile hydratase regulator</fullName>
    </submittedName>
</protein>
<sequence>MAEAIPAVTPAPTPVIDPLEARLLTSTALRVGLVVPVSGVLGLVGPCAINCAVLAADEVNLAGGILGRRVELVLIDGGRPAERVAAETGALVACGAVDAVAGTCGSDVRIAVVRALAGRVPFVYAPPYEGGGRAPGVYFLGETPEQQLGPGIEWLAGDRRARRWFLLGNDYVWPRLVHRAAGRLLAAHGAAVVGERFVPYGVRDVAPLLEELVASRADAVLLSLIGSDLVAFNRAFAAAGLSFPRLCGALEEHGLLGIGGDATGELYGAMGYFSSMVTDDSMSLGERYVRRFGPTAPLLNGHGQGCYEAVLMLAALGSRAGTLAVPAVDAAADGASIVTARGRLTLRGRSVWRRAHLGRADGLDFDVVC</sequence>
<dbReference type="EMBL" id="BOOH01000033">
    <property type="protein sequence ID" value="GIH77510.1"/>
    <property type="molecule type" value="Genomic_DNA"/>
</dbReference>
<gene>
    <name evidence="4" type="ORF">Plo01_39390</name>
</gene>
<keyword evidence="5" id="KW-1185">Reference proteome</keyword>
<feature type="domain" description="Leucine-binding protein" evidence="3">
    <location>
        <begin position="29"/>
        <end position="347"/>
    </location>
</feature>
<comment type="caution">
    <text evidence="4">The sequence shown here is derived from an EMBL/GenBank/DDBJ whole genome shotgun (WGS) entry which is preliminary data.</text>
</comment>
<dbReference type="Pfam" id="PF13458">
    <property type="entry name" value="Peripla_BP_6"/>
    <property type="match status" value="1"/>
</dbReference>
<name>A0A8J3W6B4_9ACTN</name>
<dbReference type="RefSeq" id="WP_239316668.1">
    <property type="nucleotide sequence ID" value="NZ_BOOH01000033.1"/>
</dbReference>
<accession>A0A8J3W6B4</accession>
<comment type="similarity">
    <text evidence="1">Belongs to the leucine-binding protein family.</text>
</comment>
<evidence type="ECO:0000259" key="3">
    <source>
        <dbReference type="Pfam" id="PF13458"/>
    </source>
</evidence>
<dbReference type="InterPro" id="IPR028082">
    <property type="entry name" value="Peripla_BP_I"/>
</dbReference>
<evidence type="ECO:0000313" key="4">
    <source>
        <dbReference type="EMBL" id="GIH77510.1"/>
    </source>
</evidence>
<evidence type="ECO:0000256" key="2">
    <source>
        <dbReference type="ARBA" id="ARBA00022729"/>
    </source>
</evidence>
<dbReference type="PANTHER" id="PTHR47628">
    <property type="match status" value="1"/>
</dbReference>
<dbReference type="AlphaFoldDB" id="A0A8J3W6B4"/>
<reference evidence="4 5" key="1">
    <citation type="submission" date="2021-01" db="EMBL/GenBank/DDBJ databases">
        <title>Whole genome shotgun sequence of Planobispora longispora NBRC 13918.</title>
        <authorList>
            <person name="Komaki H."/>
            <person name="Tamura T."/>
        </authorList>
    </citation>
    <scope>NUCLEOTIDE SEQUENCE [LARGE SCALE GENOMIC DNA]</scope>
    <source>
        <strain evidence="4 5">NBRC 13918</strain>
    </source>
</reference>
<evidence type="ECO:0000256" key="1">
    <source>
        <dbReference type="ARBA" id="ARBA00010062"/>
    </source>
</evidence>
<evidence type="ECO:0000313" key="5">
    <source>
        <dbReference type="Proteomes" id="UP000616724"/>
    </source>
</evidence>
<keyword evidence="2" id="KW-0732">Signal</keyword>
<proteinExistence type="inferred from homology"/>